<gene>
    <name evidence="1" type="ORF">JEU22_32580</name>
</gene>
<accession>A0A8I1JNX0</accession>
<dbReference type="AlphaFoldDB" id="A0A8I1JNX0"/>
<reference evidence="1" key="1">
    <citation type="submission" date="2020-12" db="EMBL/GenBank/DDBJ databases">
        <title>Enhanced detection system for hospital associated transmission using whole genome sequencing surveillance.</title>
        <authorList>
            <person name="Harrison L.H."/>
            <person name="Van Tyne D."/>
            <person name="Marsh J.W."/>
            <person name="Griffith M.P."/>
            <person name="Snyder D.J."/>
            <person name="Cooper V.S."/>
            <person name="Mustapha M."/>
        </authorList>
    </citation>
    <scope>NUCLEOTIDE SEQUENCE</scope>
    <source>
        <strain evidence="1">PSB00042</strain>
    </source>
</reference>
<organism evidence="1 2">
    <name type="scientific">Pseudomonas putida</name>
    <name type="common">Arthrobacter siderocapsulatus</name>
    <dbReference type="NCBI Taxonomy" id="303"/>
    <lineage>
        <taxon>Bacteria</taxon>
        <taxon>Pseudomonadati</taxon>
        <taxon>Pseudomonadota</taxon>
        <taxon>Gammaproteobacteria</taxon>
        <taxon>Pseudomonadales</taxon>
        <taxon>Pseudomonadaceae</taxon>
        <taxon>Pseudomonas</taxon>
    </lineage>
</organism>
<dbReference type="RefSeq" id="WP_104886384.1">
    <property type="nucleotide sequence ID" value="NZ_JAEHTE010000092.1"/>
</dbReference>
<evidence type="ECO:0000313" key="2">
    <source>
        <dbReference type="Proteomes" id="UP000637061"/>
    </source>
</evidence>
<comment type="caution">
    <text evidence="1">The sequence shown here is derived from an EMBL/GenBank/DDBJ whole genome shotgun (WGS) entry which is preliminary data.</text>
</comment>
<dbReference type="InterPro" id="IPR028963">
    <property type="entry name" value="Imm9"/>
</dbReference>
<sequence length="157" mass="17843">MPNSIKCILSNEVPCINDLIDINDITHKINEYIEKIRPTINIEKLNGWGILISATIINTDKIGIYKRTIRYPSDNEFEISISVPPPSLDDASYGLPLKELGYFLAVDEKKFRAITPLYSNYKSLGDYITNSIELAIRKTFETGITCHGVKIQFKEED</sequence>
<dbReference type="EMBL" id="JAEHTE010000092">
    <property type="protein sequence ID" value="MBI6888653.1"/>
    <property type="molecule type" value="Genomic_DNA"/>
</dbReference>
<dbReference type="Proteomes" id="UP000637061">
    <property type="component" value="Unassembled WGS sequence"/>
</dbReference>
<name>A0A8I1JNX0_PSEPU</name>
<protein>
    <submittedName>
        <fullName evidence="1">Uncharacterized protein</fullName>
    </submittedName>
</protein>
<evidence type="ECO:0000313" key="1">
    <source>
        <dbReference type="EMBL" id="MBI6888653.1"/>
    </source>
</evidence>
<proteinExistence type="predicted"/>
<dbReference type="Pfam" id="PF15587">
    <property type="entry name" value="Imm9"/>
    <property type="match status" value="1"/>
</dbReference>